<evidence type="ECO:0000313" key="2">
    <source>
        <dbReference type="Proteomes" id="UP000703269"/>
    </source>
</evidence>
<proteinExistence type="predicted"/>
<dbReference type="EMBL" id="BPQB01000017">
    <property type="protein sequence ID" value="GJE90566.1"/>
    <property type="molecule type" value="Genomic_DNA"/>
</dbReference>
<dbReference type="AlphaFoldDB" id="A0A9P3LCJ6"/>
<sequence>MRWVVAQAVICDYRVTRPCGTGQERYREVEAALRTENRRRTTLRGCPEVSHPTQRRLHPSRGRYTSFVVLMHGRLAFTRILLPIFKSIQLLPNCGKHSAGHAPLTA</sequence>
<comment type="caution">
    <text evidence="1">The sequence shown here is derived from an EMBL/GenBank/DDBJ whole genome shotgun (WGS) entry which is preliminary data.</text>
</comment>
<protein>
    <submittedName>
        <fullName evidence="1">Uncharacterized protein</fullName>
    </submittedName>
</protein>
<keyword evidence="2" id="KW-1185">Reference proteome</keyword>
<name>A0A9P3LCJ6_9APHY</name>
<evidence type="ECO:0000313" key="1">
    <source>
        <dbReference type="EMBL" id="GJE90566.1"/>
    </source>
</evidence>
<accession>A0A9P3LCJ6</accession>
<gene>
    <name evidence="1" type="ORF">PsYK624_067090</name>
</gene>
<organism evidence="1 2">
    <name type="scientific">Phanerochaete sordida</name>
    <dbReference type="NCBI Taxonomy" id="48140"/>
    <lineage>
        <taxon>Eukaryota</taxon>
        <taxon>Fungi</taxon>
        <taxon>Dikarya</taxon>
        <taxon>Basidiomycota</taxon>
        <taxon>Agaricomycotina</taxon>
        <taxon>Agaricomycetes</taxon>
        <taxon>Polyporales</taxon>
        <taxon>Phanerochaetaceae</taxon>
        <taxon>Phanerochaete</taxon>
    </lineage>
</organism>
<reference evidence="1 2" key="1">
    <citation type="submission" date="2021-08" db="EMBL/GenBank/DDBJ databases">
        <title>Draft Genome Sequence of Phanerochaete sordida strain YK-624.</title>
        <authorList>
            <person name="Mori T."/>
            <person name="Dohra H."/>
            <person name="Suzuki T."/>
            <person name="Kawagishi H."/>
            <person name="Hirai H."/>
        </authorList>
    </citation>
    <scope>NUCLEOTIDE SEQUENCE [LARGE SCALE GENOMIC DNA]</scope>
    <source>
        <strain evidence="1 2">YK-624</strain>
    </source>
</reference>
<dbReference type="Proteomes" id="UP000703269">
    <property type="component" value="Unassembled WGS sequence"/>
</dbReference>